<evidence type="ECO:0000313" key="3">
    <source>
        <dbReference type="Proteomes" id="UP001153269"/>
    </source>
</evidence>
<dbReference type="Proteomes" id="UP001153269">
    <property type="component" value="Unassembled WGS sequence"/>
</dbReference>
<reference evidence="2" key="1">
    <citation type="submission" date="2020-03" db="EMBL/GenBank/DDBJ databases">
        <authorList>
            <person name="Weist P."/>
        </authorList>
    </citation>
    <scope>NUCLEOTIDE SEQUENCE</scope>
</reference>
<gene>
    <name evidence="2" type="ORF">PLEPLA_LOCUS600</name>
</gene>
<sequence length="95" mass="11204">MCRLIPERLVLSSLFILSSAIVTRCQRRCFVFLHGDLIWTLSSEPVPFWELLLQPLLAILVTQDRVDRQEVMQHRIDISDPIVENRKNKCKKKKM</sequence>
<feature type="chain" id="PRO_5040391352" description="Secreted protein" evidence="1">
    <location>
        <begin position="21"/>
        <end position="95"/>
    </location>
</feature>
<protein>
    <recommendedName>
        <fullName evidence="4">Secreted protein</fullName>
    </recommendedName>
</protein>
<name>A0A9N7Y4U9_PLEPL</name>
<evidence type="ECO:0000313" key="2">
    <source>
        <dbReference type="EMBL" id="CAB1412906.1"/>
    </source>
</evidence>
<dbReference type="EMBL" id="CADEAL010000025">
    <property type="protein sequence ID" value="CAB1412906.1"/>
    <property type="molecule type" value="Genomic_DNA"/>
</dbReference>
<comment type="caution">
    <text evidence="2">The sequence shown here is derived from an EMBL/GenBank/DDBJ whole genome shotgun (WGS) entry which is preliminary data.</text>
</comment>
<keyword evidence="3" id="KW-1185">Reference proteome</keyword>
<organism evidence="2 3">
    <name type="scientific">Pleuronectes platessa</name>
    <name type="common">European plaice</name>
    <dbReference type="NCBI Taxonomy" id="8262"/>
    <lineage>
        <taxon>Eukaryota</taxon>
        <taxon>Metazoa</taxon>
        <taxon>Chordata</taxon>
        <taxon>Craniata</taxon>
        <taxon>Vertebrata</taxon>
        <taxon>Euteleostomi</taxon>
        <taxon>Actinopterygii</taxon>
        <taxon>Neopterygii</taxon>
        <taxon>Teleostei</taxon>
        <taxon>Neoteleostei</taxon>
        <taxon>Acanthomorphata</taxon>
        <taxon>Carangaria</taxon>
        <taxon>Pleuronectiformes</taxon>
        <taxon>Pleuronectoidei</taxon>
        <taxon>Pleuronectidae</taxon>
        <taxon>Pleuronectes</taxon>
    </lineage>
</organism>
<evidence type="ECO:0000256" key="1">
    <source>
        <dbReference type="SAM" id="SignalP"/>
    </source>
</evidence>
<accession>A0A9N7Y4U9</accession>
<evidence type="ECO:0008006" key="4">
    <source>
        <dbReference type="Google" id="ProtNLM"/>
    </source>
</evidence>
<dbReference type="AlphaFoldDB" id="A0A9N7Y4U9"/>
<feature type="signal peptide" evidence="1">
    <location>
        <begin position="1"/>
        <end position="20"/>
    </location>
</feature>
<proteinExistence type="predicted"/>
<keyword evidence="1" id="KW-0732">Signal</keyword>